<evidence type="ECO:0000313" key="2">
    <source>
        <dbReference type="Proteomes" id="UP001562425"/>
    </source>
</evidence>
<accession>A0ABD1D472</accession>
<evidence type="ECO:0000313" key="1">
    <source>
        <dbReference type="EMBL" id="KAL1394405.1"/>
    </source>
</evidence>
<dbReference type="Proteomes" id="UP001562425">
    <property type="component" value="Unassembled WGS sequence"/>
</dbReference>
<sequence>MSRITYDRDQGVRFYQGAETTDSNDCDCEDI</sequence>
<dbReference type="AlphaFoldDB" id="A0ABD1D472"/>
<organism evidence="1 2">
    <name type="scientific">Culex pipiens pipiens</name>
    <name type="common">Northern house mosquito</name>
    <dbReference type="NCBI Taxonomy" id="38569"/>
    <lineage>
        <taxon>Eukaryota</taxon>
        <taxon>Metazoa</taxon>
        <taxon>Ecdysozoa</taxon>
        <taxon>Arthropoda</taxon>
        <taxon>Hexapoda</taxon>
        <taxon>Insecta</taxon>
        <taxon>Pterygota</taxon>
        <taxon>Neoptera</taxon>
        <taxon>Endopterygota</taxon>
        <taxon>Diptera</taxon>
        <taxon>Nematocera</taxon>
        <taxon>Culicoidea</taxon>
        <taxon>Culicidae</taxon>
        <taxon>Culicinae</taxon>
        <taxon>Culicini</taxon>
        <taxon>Culex</taxon>
        <taxon>Culex</taxon>
    </lineage>
</organism>
<comment type="caution">
    <text evidence="1">The sequence shown here is derived from an EMBL/GenBank/DDBJ whole genome shotgun (WGS) entry which is preliminary data.</text>
</comment>
<name>A0ABD1D472_CULPP</name>
<reference evidence="1 2" key="1">
    <citation type="submission" date="2024-05" db="EMBL/GenBank/DDBJ databases">
        <title>Culex pipiens pipiens assembly and annotation.</title>
        <authorList>
            <person name="Alout H."/>
            <person name="Durand T."/>
        </authorList>
    </citation>
    <scope>NUCLEOTIDE SEQUENCE [LARGE SCALE GENOMIC DNA]</scope>
    <source>
        <strain evidence="1">HA-2024</strain>
        <tissue evidence="1">Whole body</tissue>
    </source>
</reference>
<dbReference type="EMBL" id="JBEHCU010007612">
    <property type="protein sequence ID" value="KAL1394405.1"/>
    <property type="molecule type" value="Genomic_DNA"/>
</dbReference>
<gene>
    <name evidence="1" type="ORF">pipiens_000350</name>
</gene>
<keyword evidence="2" id="KW-1185">Reference proteome</keyword>
<protein>
    <submittedName>
        <fullName evidence="1">Uncharacterized protein</fullName>
    </submittedName>
</protein>
<feature type="non-terminal residue" evidence="1">
    <location>
        <position position="31"/>
    </location>
</feature>
<proteinExistence type="predicted"/>